<sequence>MHETKRILLDVIGCALGSKDLEKGKLAVEFALSSGGHREATILGIGEKVPTALAAFANAELIHATDHCPILPPAHVSPFVTSPALAMAESRKASGKSLIVALALAHEVASRVGLSLDSMRVATGGIAPSWGLSFDEFGAAAGAAKILNLSEESMIDALGLAGYLAPVPSHNKFLSTPGGGGMAKYGPAGWTAQGGVTAAVLASMGYQGDRSVLDGPSGFPAMVGSQQFNSNKIVDTLGAEWNILRVMYKRWPSAGNFQAPLGALSKLIEEHRLQPEEIEAIHVENETFAMLPRFQFDQLRHNVDTQTNLAYLLAVAAHRVQISSAWQSQETRNNPSVRELMQKVTIEAYPRAEEMRHQELVVERREYIERRPCRVQIRARGTQFTQSAEYAYWLASENEEYRASDEDLVEKFRANAEEALPPAKLDTAIDKIMHIEELPDVDALFHELIPAGD</sequence>
<dbReference type="Proteomes" id="UP000031196">
    <property type="component" value="Unassembled WGS sequence"/>
</dbReference>
<dbReference type="InterPro" id="IPR036148">
    <property type="entry name" value="MmgE/PrpD_sf"/>
</dbReference>
<dbReference type="PANTHER" id="PTHR16943">
    <property type="entry name" value="2-METHYLCITRATE DEHYDRATASE-RELATED"/>
    <property type="match status" value="1"/>
</dbReference>
<protein>
    <recommendedName>
        <fullName evidence="6">MmgE/PrpD family protein</fullName>
    </recommendedName>
</protein>
<dbReference type="GO" id="GO:0016829">
    <property type="term" value="F:lyase activity"/>
    <property type="evidence" value="ECO:0007669"/>
    <property type="project" value="InterPro"/>
</dbReference>
<dbReference type="Pfam" id="PF19305">
    <property type="entry name" value="MmgE_PrpD_C"/>
    <property type="match status" value="1"/>
</dbReference>
<dbReference type="SUPFAM" id="SSF103378">
    <property type="entry name" value="2-methylcitrate dehydratase PrpD"/>
    <property type="match status" value="1"/>
</dbReference>
<dbReference type="Gene3D" id="3.30.1330.120">
    <property type="entry name" value="2-methylcitrate dehydratase PrpD"/>
    <property type="match status" value="1"/>
</dbReference>
<dbReference type="PANTHER" id="PTHR16943:SF8">
    <property type="entry name" value="2-METHYLCITRATE DEHYDRATASE"/>
    <property type="match status" value="1"/>
</dbReference>
<comment type="caution">
    <text evidence="4">The sequence shown here is derived from an EMBL/GenBank/DDBJ whole genome shotgun (WGS) entry which is preliminary data.</text>
</comment>
<dbReference type="Gene3D" id="1.10.4100.10">
    <property type="entry name" value="2-methylcitrate dehydratase PrpD"/>
    <property type="match status" value="1"/>
</dbReference>
<gene>
    <name evidence="4" type="ORF">RM50_17065</name>
</gene>
<comment type="similarity">
    <text evidence="1">Belongs to the PrpD family.</text>
</comment>
<accession>A0A0B4EF89</accession>
<dbReference type="InterPro" id="IPR045336">
    <property type="entry name" value="MmgE_PrpD_N"/>
</dbReference>
<evidence type="ECO:0000259" key="2">
    <source>
        <dbReference type="Pfam" id="PF03972"/>
    </source>
</evidence>
<dbReference type="EMBL" id="JWTB01000035">
    <property type="protein sequence ID" value="KIC65283.1"/>
    <property type="molecule type" value="Genomic_DNA"/>
</dbReference>
<feature type="domain" description="MmgE/PrpD C-terminal" evidence="3">
    <location>
        <begin position="251"/>
        <end position="429"/>
    </location>
</feature>
<reference evidence="4 5" key="1">
    <citation type="submission" date="2014-12" db="EMBL/GenBank/DDBJ databases">
        <title>Genome sequencing of Arthrobacter phenanthrenivorans SWC37.</title>
        <authorList>
            <person name="Tan P.W."/>
            <person name="Chan K.-G."/>
        </authorList>
    </citation>
    <scope>NUCLEOTIDE SEQUENCE [LARGE SCALE GENOMIC DNA]</scope>
    <source>
        <strain evidence="4 5">SWC37</strain>
    </source>
</reference>
<dbReference type="InterPro" id="IPR005656">
    <property type="entry name" value="MmgE_PrpD"/>
</dbReference>
<evidence type="ECO:0000313" key="5">
    <source>
        <dbReference type="Proteomes" id="UP000031196"/>
    </source>
</evidence>
<evidence type="ECO:0000313" key="4">
    <source>
        <dbReference type="EMBL" id="KIC65283.1"/>
    </source>
</evidence>
<dbReference type="AlphaFoldDB" id="A0A0B4EF89"/>
<name>A0A0B4EF89_PSEPS</name>
<evidence type="ECO:0008006" key="6">
    <source>
        <dbReference type="Google" id="ProtNLM"/>
    </source>
</evidence>
<dbReference type="InterPro" id="IPR045337">
    <property type="entry name" value="MmgE_PrpD_C"/>
</dbReference>
<dbReference type="InterPro" id="IPR042183">
    <property type="entry name" value="MmgE/PrpD_sf_1"/>
</dbReference>
<evidence type="ECO:0000259" key="3">
    <source>
        <dbReference type="Pfam" id="PF19305"/>
    </source>
</evidence>
<feature type="domain" description="MmgE/PrpD N-terminal" evidence="2">
    <location>
        <begin position="2"/>
        <end position="226"/>
    </location>
</feature>
<organism evidence="4 5">
    <name type="scientific">Pseudarthrobacter phenanthrenivorans</name>
    <name type="common">Arthrobacter phenanthrenivorans</name>
    <dbReference type="NCBI Taxonomy" id="361575"/>
    <lineage>
        <taxon>Bacteria</taxon>
        <taxon>Bacillati</taxon>
        <taxon>Actinomycetota</taxon>
        <taxon>Actinomycetes</taxon>
        <taxon>Micrococcales</taxon>
        <taxon>Micrococcaceae</taxon>
        <taxon>Pseudarthrobacter</taxon>
    </lineage>
</organism>
<evidence type="ECO:0000256" key="1">
    <source>
        <dbReference type="ARBA" id="ARBA00006174"/>
    </source>
</evidence>
<dbReference type="InterPro" id="IPR042188">
    <property type="entry name" value="MmgE/PrpD_sf_2"/>
</dbReference>
<dbReference type="Pfam" id="PF03972">
    <property type="entry name" value="MmgE_PrpD_N"/>
    <property type="match status" value="1"/>
</dbReference>
<proteinExistence type="inferred from homology"/>